<dbReference type="InterPro" id="IPR001509">
    <property type="entry name" value="Epimerase_deHydtase"/>
</dbReference>
<dbReference type="Gene3D" id="3.90.25.10">
    <property type="entry name" value="UDP-galactose 4-epimerase, domain 1"/>
    <property type="match status" value="1"/>
</dbReference>
<reference evidence="3 4" key="1">
    <citation type="submission" date="2019-10" db="EMBL/GenBank/DDBJ databases">
        <title>New species of Slilvanegrellaceae.</title>
        <authorList>
            <person name="Pitt A."/>
            <person name="Hahn M.W."/>
        </authorList>
    </citation>
    <scope>NUCLEOTIDE SEQUENCE [LARGE SCALE GENOMIC DNA]</scope>
    <source>
        <strain evidence="3 4">SP-Ram-0.45-NSY-1</strain>
    </source>
</reference>
<protein>
    <submittedName>
        <fullName evidence="3">NAD-dependent epimerase/dehydratase family protein</fullName>
    </submittedName>
</protein>
<dbReference type="PRINTS" id="PR01713">
    <property type="entry name" value="NUCEPIMERASE"/>
</dbReference>
<gene>
    <name evidence="3" type="ORF">GCL60_13415</name>
</gene>
<evidence type="ECO:0000259" key="2">
    <source>
        <dbReference type="Pfam" id="PF01370"/>
    </source>
</evidence>
<evidence type="ECO:0000313" key="3">
    <source>
        <dbReference type="EMBL" id="KAB8036838.1"/>
    </source>
</evidence>
<dbReference type="Pfam" id="PF01370">
    <property type="entry name" value="Epimerase"/>
    <property type="match status" value="1"/>
</dbReference>
<organism evidence="3 4">
    <name type="scientific">Silvanigrella paludirubra</name>
    <dbReference type="NCBI Taxonomy" id="2499159"/>
    <lineage>
        <taxon>Bacteria</taxon>
        <taxon>Pseudomonadati</taxon>
        <taxon>Bdellovibrionota</taxon>
        <taxon>Oligoflexia</taxon>
        <taxon>Silvanigrellales</taxon>
        <taxon>Silvanigrellaceae</taxon>
        <taxon>Silvanigrella</taxon>
    </lineage>
</organism>
<dbReference type="OrthoDB" id="5296314at2"/>
<keyword evidence="4" id="KW-1185">Reference proteome</keyword>
<dbReference type="Proteomes" id="UP000437748">
    <property type="component" value="Unassembled WGS sequence"/>
</dbReference>
<evidence type="ECO:0000313" key="4">
    <source>
        <dbReference type="Proteomes" id="UP000437748"/>
    </source>
</evidence>
<comment type="caution">
    <text evidence="3">The sequence shown here is derived from an EMBL/GenBank/DDBJ whole genome shotgun (WGS) entry which is preliminary data.</text>
</comment>
<sequence>MNGKNFFHIMECKLKKILLTGAAGFIGFHVIKKLLELENYEIIGIDNLNNYYDVNLKKQRILELKKLDKNNSFSFHSFDIIEKQKLIEIFKENKSFDIVINLAAQASVRYSLTHPDIYIKSNVEGFLNILECCRYYNASHLIYASSSSVYGNNKKLPFNEDDTVDHPISLYAATKKSNELMAHTYSHLFNLPVTGLRFFTVYGPWGRPDMALYLFAEAILNEKSLNLFNEGNMLRDFTYVEDVSESIVRLCGITPTSDKNWDPLNPKPSSSSSPYKIYNIGNHTPILVKDVISKIENYFGKKAIINNEPIQPGDVYATYADVKKLYDAVQFQPKTSIDDGLVYFLNWFSEYNNIKIKT</sequence>
<dbReference type="EMBL" id="WFLM01000005">
    <property type="protein sequence ID" value="KAB8036838.1"/>
    <property type="molecule type" value="Genomic_DNA"/>
</dbReference>
<proteinExistence type="predicted"/>
<dbReference type="InterPro" id="IPR036291">
    <property type="entry name" value="NAD(P)-bd_dom_sf"/>
</dbReference>
<feature type="domain" description="NAD-dependent epimerase/dehydratase" evidence="2">
    <location>
        <begin position="17"/>
        <end position="250"/>
    </location>
</feature>
<dbReference type="Gene3D" id="3.40.50.720">
    <property type="entry name" value="NAD(P)-binding Rossmann-like Domain"/>
    <property type="match status" value="1"/>
</dbReference>
<dbReference type="SUPFAM" id="SSF51735">
    <property type="entry name" value="NAD(P)-binding Rossmann-fold domains"/>
    <property type="match status" value="1"/>
</dbReference>
<dbReference type="PANTHER" id="PTHR43574">
    <property type="entry name" value="EPIMERASE-RELATED"/>
    <property type="match status" value="1"/>
</dbReference>
<evidence type="ECO:0000256" key="1">
    <source>
        <dbReference type="ARBA" id="ARBA00023027"/>
    </source>
</evidence>
<accession>A0A6N6VNV6</accession>
<name>A0A6N6VNV6_9BACT</name>
<keyword evidence="1" id="KW-0520">NAD</keyword>
<dbReference type="AlphaFoldDB" id="A0A6N6VNV6"/>